<feature type="compositionally biased region" description="Polar residues" evidence="1">
    <location>
        <begin position="53"/>
        <end position="67"/>
    </location>
</feature>
<gene>
    <name evidence="2" type="ORF">RRG08_059912</name>
</gene>
<feature type="region of interest" description="Disordered" evidence="1">
    <location>
        <begin position="48"/>
        <end position="73"/>
    </location>
</feature>
<accession>A0AAE0Y7J2</accession>
<evidence type="ECO:0000256" key="1">
    <source>
        <dbReference type="SAM" id="MobiDB-lite"/>
    </source>
</evidence>
<dbReference type="EMBL" id="JAWDGP010006836">
    <property type="protein sequence ID" value="KAK3734732.1"/>
    <property type="molecule type" value="Genomic_DNA"/>
</dbReference>
<name>A0AAE0Y7J2_9GAST</name>
<evidence type="ECO:0000313" key="3">
    <source>
        <dbReference type="Proteomes" id="UP001283361"/>
    </source>
</evidence>
<dbReference type="AlphaFoldDB" id="A0AAE0Y7J2"/>
<evidence type="ECO:0000313" key="2">
    <source>
        <dbReference type="EMBL" id="KAK3734732.1"/>
    </source>
</evidence>
<comment type="caution">
    <text evidence="2">The sequence shown here is derived from an EMBL/GenBank/DDBJ whole genome shotgun (WGS) entry which is preliminary data.</text>
</comment>
<reference evidence="2" key="1">
    <citation type="journal article" date="2023" name="G3 (Bethesda)">
        <title>A reference genome for the long-term kleptoplast-retaining sea slug Elysia crispata morphotype clarki.</title>
        <authorList>
            <person name="Eastman K.E."/>
            <person name="Pendleton A.L."/>
            <person name="Shaikh M.A."/>
            <person name="Suttiyut T."/>
            <person name="Ogas R."/>
            <person name="Tomko P."/>
            <person name="Gavelis G."/>
            <person name="Widhalm J.R."/>
            <person name="Wisecaver J.H."/>
        </authorList>
    </citation>
    <scope>NUCLEOTIDE SEQUENCE</scope>
    <source>
        <strain evidence="2">ECLA1</strain>
    </source>
</reference>
<protein>
    <submittedName>
        <fullName evidence="2">Uncharacterized protein</fullName>
    </submittedName>
</protein>
<sequence>MTNGAVEESVAQAALRDLTERPKPSGPQPKTSTIIITGVKRTIESYPADDTGLTHQYPGNQDLNQPQPVALKA</sequence>
<dbReference type="Proteomes" id="UP001283361">
    <property type="component" value="Unassembled WGS sequence"/>
</dbReference>
<organism evidence="2 3">
    <name type="scientific">Elysia crispata</name>
    <name type="common">lettuce slug</name>
    <dbReference type="NCBI Taxonomy" id="231223"/>
    <lineage>
        <taxon>Eukaryota</taxon>
        <taxon>Metazoa</taxon>
        <taxon>Spiralia</taxon>
        <taxon>Lophotrochozoa</taxon>
        <taxon>Mollusca</taxon>
        <taxon>Gastropoda</taxon>
        <taxon>Heterobranchia</taxon>
        <taxon>Euthyneura</taxon>
        <taxon>Panpulmonata</taxon>
        <taxon>Sacoglossa</taxon>
        <taxon>Placobranchoidea</taxon>
        <taxon>Plakobranchidae</taxon>
        <taxon>Elysia</taxon>
    </lineage>
</organism>
<proteinExistence type="predicted"/>
<keyword evidence="3" id="KW-1185">Reference proteome</keyword>